<proteinExistence type="inferred from homology"/>
<dbReference type="SUPFAM" id="SSF53187">
    <property type="entry name" value="Zn-dependent exopeptidases"/>
    <property type="match status" value="1"/>
</dbReference>
<dbReference type="PIRSF" id="PIRSF001235">
    <property type="entry name" value="Amidase_carbamoylase"/>
    <property type="match status" value="1"/>
</dbReference>
<dbReference type="Pfam" id="PF07687">
    <property type="entry name" value="M20_dimer"/>
    <property type="match status" value="1"/>
</dbReference>
<dbReference type="OrthoDB" id="4676at2759"/>
<dbReference type="InterPro" id="IPR002933">
    <property type="entry name" value="Peptidase_M20"/>
</dbReference>
<dbReference type="GO" id="GO:0016813">
    <property type="term" value="F:hydrolase activity, acting on carbon-nitrogen (but not peptide) bonds, in linear amidines"/>
    <property type="evidence" value="ECO:0007669"/>
    <property type="project" value="InterPro"/>
</dbReference>
<reference evidence="4 5" key="1">
    <citation type="submission" date="2013-03" db="EMBL/GenBank/DDBJ databases">
        <title>The Genome Sequence of Capronia epimyces CBS 606.96.</title>
        <authorList>
            <consortium name="The Broad Institute Genomics Platform"/>
            <person name="Cuomo C."/>
            <person name="de Hoog S."/>
            <person name="Gorbushina A."/>
            <person name="Walker B."/>
            <person name="Young S.K."/>
            <person name="Zeng Q."/>
            <person name="Gargeya S."/>
            <person name="Fitzgerald M."/>
            <person name="Haas B."/>
            <person name="Abouelleil A."/>
            <person name="Allen A.W."/>
            <person name="Alvarado L."/>
            <person name="Arachchi H.M."/>
            <person name="Berlin A.M."/>
            <person name="Chapman S.B."/>
            <person name="Gainer-Dewar J."/>
            <person name="Goldberg J."/>
            <person name="Griggs A."/>
            <person name="Gujja S."/>
            <person name="Hansen M."/>
            <person name="Howarth C."/>
            <person name="Imamovic A."/>
            <person name="Ireland A."/>
            <person name="Larimer J."/>
            <person name="McCowan C."/>
            <person name="Murphy C."/>
            <person name="Pearson M."/>
            <person name="Poon T.W."/>
            <person name="Priest M."/>
            <person name="Roberts A."/>
            <person name="Saif S."/>
            <person name="Shea T."/>
            <person name="Sisk P."/>
            <person name="Sykes S."/>
            <person name="Wortman J."/>
            <person name="Nusbaum C."/>
            <person name="Birren B."/>
        </authorList>
    </citation>
    <scope>NUCLEOTIDE SEQUENCE [LARGE SCALE GENOMIC DNA]</scope>
    <source>
        <strain evidence="4 5">CBS 606.96</strain>
    </source>
</reference>
<evidence type="ECO:0000313" key="5">
    <source>
        <dbReference type="Proteomes" id="UP000019478"/>
    </source>
</evidence>
<comment type="similarity">
    <text evidence="1">Belongs to the peptidase M20A family.</text>
</comment>
<dbReference type="STRING" id="1182542.W9Z6K5"/>
<dbReference type="Gene3D" id="3.30.70.360">
    <property type="match status" value="1"/>
</dbReference>
<dbReference type="eggNOG" id="ENOG502QPR4">
    <property type="taxonomic scope" value="Eukaryota"/>
</dbReference>
<keyword evidence="5" id="KW-1185">Reference proteome</keyword>
<dbReference type="AlphaFoldDB" id="W9Z6K5"/>
<dbReference type="NCBIfam" id="NF006769">
    <property type="entry name" value="PRK09290.1-3"/>
    <property type="match status" value="1"/>
</dbReference>
<dbReference type="CDD" id="cd03884">
    <property type="entry name" value="M20_bAS"/>
    <property type="match status" value="1"/>
</dbReference>
<keyword evidence="2" id="KW-0378">Hydrolase</keyword>
<comment type="caution">
    <text evidence="4">The sequence shown here is derived from an EMBL/GenBank/DDBJ whole genome shotgun (WGS) entry which is preliminary data.</text>
</comment>
<name>W9Z6K5_9EURO</name>
<dbReference type="Proteomes" id="UP000019478">
    <property type="component" value="Unassembled WGS sequence"/>
</dbReference>
<dbReference type="RefSeq" id="XP_007731536.1">
    <property type="nucleotide sequence ID" value="XM_007733346.1"/>
</dbReference>
<dbReference type="Pfam" id="PF01546">
    <property type="entry name" value="Peptidase_M20"/>
    <property type="match status" value="1"/>
</dbReference>
<evidence type="ECO:0000259" key="3">
    <source>
        <dbReference type="Pfam" id="PF07687"/>
    </source>
</evidence>
<evidence type="ECO:0000256" key="2">
    <source>
        <dbReference type="ARBA" id="ARBA00022801"/>
    </source>
</evidence>
<dbReference type="InterPro" id="IPR010158">
    <property type="entry name" value="Amidase_Cbmase"/>
</dbReference>
<evidence type="ECO:0000256" key="1">
    <source>
        <dbReference type="ARBA" id="ARBA00006247"/>
    </source>
</evidence>
<protein>
    <recommendedName>
        <fullName evidence="3">Peptidase M20 dimerisation domain-containing protein</fullName>
    </recommendedName>
</protein>
<dbReference type="SUPFAM" id="SSF55031">
    <property type="entry name" value="Bacterial exopeptidase dimerisation domain"/>
    <property type="match status" value="1"/>
</dbReference>
<dbReference type="NCBIfam" id="TIGR01879">
    <property type="entry name" value="hydantase"/>
    <property type="match status" value="1"/>
</dbReference>
<dbReference type="PANTHER" id="PTHR32494:SF5">
    <property type="entry name" value="ALLANTOATE AMIDOHYDROLASE"/>
    <property type="match status" value="1"/>
</dbReference>
<dbReference type="InterPro" id="IPR036264">
    <property type="entry name" value="Bact_exopeptidase_dim_dom"/>
</dbReference>
<dbReference type="InterPro" id="IPR011650">
    <property type="entry name" value="Peptidase_M20_dimer"/>
</dbReference>
<evidence type="ECO:0000313" key="4">
    <source>
        <dbReference type="EMBL" id="EXJ90139.1"/>
    </source>
</evidence>
<feature type="domain" description="Peptidase M20 dimerisation" evidence="3">
    <location>
        <begin position="223"/>
        <end position="322"/>
    </location>
</feature>
<sequence length="433" mass="47244">MVAALNAAYARLKTNAKRLNDTLQYSCQWGSTPDGGMNRLSGNDDDQKVRDWFVAEVTRYGCSHQVDAMGNIFAIRPGQNNTLPPIALGSHLDTQPTGGRYDGILGVLCALEVLRVIHEANITTYAPLAIVNWTNEEGARFSPAMLGSGVWAGEFSTEYGHSRVSSEGTTMGQELQRIGYLGSTPCSYQANPLLAHFEVHIEQGPILDVAEKPVGVVKGAQAIRWYRLAVRGREAHTGSTPMDRRSDALLAAAKMIVEVNKIATTAPLSTRGARGTIAVINSGPQSINTIAGQVTMNLDIRSPFDQDIEEIEKLCKQGFEAIGEEHGTSLEMECIWTSPATNFHPLMVECVRQSAKSIDCHHEIISGAGHDSVYTSRKVPTAMIFARCRDGISHNPAEYSRPEDCAAAGEVLLGAYLRYDEHIRQQNESKTEE</sequence>
<organism evidence="4 5">
    <name type="scientific">Capronia epimyces CBS 606.96</name>
    <dbReference type="NCBI Taxonomy" id="1182542"/>
    <lineage>
        <taxon>Eukaryota</taxon>
        <taxon>Fungi</taxon>
        <taxon>Dikarya</taxon>
        <taxon>Ascomycota</taxon>
        <taxon>Pezizomycotina</taxon>
        <taxon>Eurotiomycetes</taxon>
        <taxon>Chaetothyriomycetidae</taxon>
        <taxon>Chaetothyriales</taxon>
        <taxon>Herpotrichiellaceae</taxon>
        <taxon>Capronia</taxon>
    </lineage>
</organism>
<dbReference type="HOGENOM" id="CLU_024588_2_0_1"/>
<accession>W9Z6K5</accession>
<dbReference type="Gene3D" id="3.40.630.10">
    <property type="entry name" value="Zn peptidases"/>
    <property type="match status" value="1"/>
</dbReference>
<gene>
    <name evidence="4" type="ORF">A1O3_03208</name>
</gene>
<dbReference type="PANTHER" id="PTHR32494">
    <property type="entry name" value="ALLANTOATE DEIMINASE-RELATED"/>
    <property type="match status" value="1"/>
</dbReference>
<dbReference type="GeneID" id="19167336"/>
<dbReference type="EMBL" id="AMGY01000002">
    <property type="protein sequence ID" value="EXJ90139.1"/>
    <property type="molecule type" value="Genomic_DNA"/>
</dbReference>